<comment type="caution">
    <text evidence="2">The sequence shown here is derived from an EMBL/GenBank/DDBJ whole genome shotgun (WGS) entry which is preliminary data.</text>
</comment>
<gene>
    <name evidence="2" type="ORF">CI088_11090</name>
</gene>
<protein>
    <recommendedName>
        <fullName evidence="1">Bacterial Ig domain-containing protein</fullName>
    </recommendedName>
</protein>
<feature type="domain" description="Bacterial Ig" evidence="1">
    <location>
        <begin position="146"/>
        <end position="225"/>
    </location>
</feature>
<dbReference type="Pfam" id="PF20622">
    <property type="entry name" value="Big_15"/>
    <property type="match status" value="2"/>
</dbReference>
<dbReference type="Proteomes" id="UP000249828">
    <property type="component" value="Unassembled WGS sequence"/>
</dbReference>
<dbReference type="EMBL" id="PIEU01000088">
    <property type="protein sequence ID" value="PZL72147.1"/>
    <property type="molecule type" value="Genomic_DNA"/>
</dbReference>
<accession>A0A2W3Z6V1</accession>
<proteinExistence type="predicted"/>
<evidence type="ECO:0000259" key="1">
    <source>
        <dbReference type="Pfam" id="PF20622"/>
    </source>
</evidence>
<feature type="domain" description="Bacterial Ig" evidence="1">
    <location>
        <begin position="234"/>
        <end position="309"/>
    </location>
</feature>
<evidence type="ECO:0000313" key="2">
    <source>
        <dbReference type="EMBL" id="PZL72147.1"/>
    </source>
</evidence>
<evidence type="ECO:0000313" key="3">
    <source>
        <dbReference type="Proteomes" id="UP000249828"/>
    </source>
</evidence>
<dbReference type="RefSeq" id="WP_111248232.1">
    <property type="nucleotide sequence ID" value="NZ_PIEU01000088.1"/>
</dbReference>
<dbReference type="InterPro" id="IPR046746">
    <property type="entry name" value="Big_15"/>
</dbReference>
<sequence>MKKMIVTASVVLGLSLGGIILPDNTGSTVLAAETPPVDTAAAFRNHAENIITDPVGVGGKKSLFVTGEVKKGSNIYWVQLWVNEKLITTERVIEDVPKEDNYFFELDIKNSIQSMEDSVTVLGLERDKKVVVEESEVFLQESEWILTPDAFALKKDSVVTGLADWEITDVKLAVNTAIVDEKEVPYTSLFSLDTNDEIQFLRDYVEVLGFDVEGELVQKAKVAVNPIKLVTNLNDFSLGERNITGTVNGGGAAQARLYVNNKRQQTTIVKSDGTFSLIARAITSIADKASIAILNAEGIEIGRFNVVINESGQSRPFIGQYSDGLSAAPGGNVGFQTSFRNYGFENEYNMGIETIPTAKWLKPEFYFYYQKDMEIVAFTMGLDPIISINDLDPNKVVVSNLENRTFDGTEYKGLKLSFQYDFQIRSVFGETFLSAWLKTPEQKTNDLSVIAFGSSDSNATNYKPIVHAGKDTRDLTQTGNPNKRIFEVKKTNYSVSY</sequence>
<keyword evidence="3" id="KW-1185">Reference proteome</keyword>
<organism evidence="2 3">
    <name type="scientific">Enterococcus plantarum</name>
    <dbReference type="NCBI Taxonomy" id="1077675"/>
    <lineage>
        <taxon>Bacteria</taxon>
        <taxon>Bacillati</taxon>
        <taxon>Bacillota</taxon>
        <taxon>Bacilli</taxon>
        <taxon>Lactobacillales</taxon>
        <taxon>Enterococcaceae</taxon>
        <taxon>Enterococcus</taxon>
    </lineage>
</organism>
<reference evidence="2 3" key="1">
    <citation type="submission" date="2017-11" db="EMBL/GenBank/DDBJ databases">
        <title>Draft genome sequence of Enterococcus plantarum TRW2 strain isolated from lettuce.</title>
        <authorList>
            <person name="Kim E.B."/>
            <person name="Marco M.L."/>
            <person name="Williams T.R."/>
            <person name="You I.H."/>
        </authorList>
    </citation>
    <scope>NUCLEOTIDE SEQUENCE [LARGE SCALE GENOMIC DNA]</scope>
    <source>
        <strain evidence="2 3">TRW2</strain>
    </source>
</reference>
<name>A0A2W3Z6V1_9ENTE</name>
<dbReference type="AlphaFoldDB" id="A0A2W3Z6V1"/>